<dbReference type="InterPro" id="IPR018534">
    <property type="entry name" value="Tet_reg_excision_RteC"/>
</dbReference>
<dbReference type="RefSeq" id="WP_084843252.1">
    <property type="nucleotide sequence ID" value="NZ_ARYN01000024.1"/>
</dbReference>
<keyword evidence="2" id="KW-1185">Reference proteome</keyword>
<dbReference type="Proteomes" id="UP000192746">
    <property type="component" value="Unassembled WGS sequence"/>
</dbReference>
<dbReference type="AlphaFoldDB" id="A0A1Y1SZL1"/>
<evidence type="ECO:0000313" key="2">
    <source>
        <dbReference type="Proteomes" id="UP000192746"/>
    </source>
</evidence>
<comment type="caution">
    <text evidence="1">The sequence shown here is derived from an EMBL/GenBank/DDBJ whole genome shotgun (WGS) entry which is preliminary data.</text>
</comment>
<gene>
    <name evidence="1" type="ORF">IIF7_18934</name>
</gene>
<dbReference type="OrthoDB" id="790983at2"/>
<reference evidence="1 2" key="1">
    <citation type="submission" date="2013-04" db="EMBL/GenBank/DDBJ databases">
        <title>Zunongwangia sp. 22II14-10F7 Genome Sequencing.</title>
        <authorList>
            <person name="Lai Q."/>
            <person name="Shao Z."/>
        </authorList>
    </citation>
    <scope>NUCLEOTIDE SEQUENCE [LARGE SCALE GENOMIC DNA]</scope>
    <source>
        <strain evidence="1 2">22II14-10F7</strain>
    </source>
</reference>
<dbReference type="Pfam" id="PF09357">
    <property type="entry name" value="RteC"/>
    <property type="match status" value="1"/>
</dbReference>
<evidence type="ECO:0000313" key="1">
    <source>
        <dbReference type="EMBL" id="ORL43844.1"/>
    </source>
</evidence>
<sequence length="255" mass="31073">MLMEKFKDYLKTFHEEVRKEQEGTEDYLKRAIEMIRFCREILVDMKSRIEEHDFESVPEEIHFFKQIKPQPMSYLIYYTYVRSCELHKPKAGKQYKIRFLEKEMRKVNKFFSKNTDFTYYMEQGYTYLDHSFFTRRGIEKFPMDPTEYQYFDPDFATSHDLLWAKIQAVYRYIHYLREQLQKLHGKELEFSIDKRHQVLVWTNSKTALVELIYALHNNEAFNYGKSDLNTITHALEEVFNIKLDNVSKTYMEIKA</sequence>
<feature type="non-terminal residue" evidence="1">
    <location>
        <position position="255"/>
    </location>
</feature>
<dbReference type="EMBL" id="ARYN01000024">
    <property type="protein sequence ID" value="ORL43844.1"/>
    <property type="molecule type" value="Genomic_DNA"/>
</dbReference>
<protein>
    <submittedName>
        <fullName evidence="1">Regulatory protein RteC</fullName>
    </submittedName>
</protein>
<proteinExistence type="predicted"/>
<organism evidence="1 2">
    <name type="scientific">Zunongwangia atlantica 22II14-10F7</name>
    <dbReference type="NCBI Taxonomy" id="1185767"/>
    <lineage>
        <taxon>Bacteria</taxon>
        <taxon>Pseudomonadati</taxon>
        <taxon>Bacteroidota</taxon>
        <taxon>Flavobacteriia</taxon>
        <taxon>Flavobacteriales</taxon>
        <taxon>Flavobacteriaceae</taxon>
        <taxon>Zunongwangia</taxon>
    </lineage>
</organism>
<accession>A0A1Y1SZL1</accession>
<name>A0A1Y1SZL1_9FLAO</name>
<dbReference type="STRING" id="1185767.IIF7_18934"/>